<protein>
    <submittedName>
        <fullName evidence="2">Uncharacterized protein</fullName>
    </submittedName>
</protein>
<dbReference type="Gene3D" id="3.40.50.2000">
    <property type="entry name" value="Glycogen Phosphorylase B"/>
    <property type="match status" value="1"/>
</dbReference>
<dbReference type="SUPFAM" id="SSF53756">
    <property type="entry name" value="UDP-Glycosyltransferase/glycogen phosphorylase"/>
    <property type="match status" value="2"/>
</dbReference>
<dbReference type="STRING" id="65489.A0A0D3F280"/>
<evidence type="ECO:0000256" key="1">
    <source>
        <dbReference type="ARBA" id="ARBA00009995"/>
    </source>
</evidence>
<dbReference type="PANTHER" id="PTHR48047">
    <property type="entry name" value="GLYCOSYLTRANSFERASE"/>
    <property type="match status" value="1"/>
</dbReference>
<evidence type="ECO:0000313" key="2">
    <source>
        <dbReference type="EnsemblPlants" id="OBART02G08030.1"/>
    </source>
</evidence>
<dbReference type="GO" id="GO:0035251">
    <property type="term" value="F:UDP-glucosyltransferase activity"/>
    <property type="evidence" value="ECO:0007669"/>
    <property type="project" value="TreeGrafter"/>
</dbReference>
<dbReference type="PaxDb" id="65489-OBART02G08030.1"/>
<accession>A0A0D3F280</accession>
<dbReference type="EnsemblPlants" id="OBART02G08030.1">
    <property type="protein sequence ID" value="OBART02G08030.1"/>
    <property type="gene ID" value="OBART02G08030"/>
</dbReference>
<reference evidence="2" key="1">
    <citation type="journal article" date="2009" name="Rice">
        <title>De Novo Next Generation Sequencing of Plant Genomes.</title>
        <authorList>
            <person name="Rounsley S."/>
            <person name="Marri P.R."/>
            <person name="Yu Y."/>
            <person name="He R."/>
            <person name="Sisneros N."/>
            <person name="Goicoechea J.L."/>
            <person name="Lee S.J."/>
            <person name="Angelova A."/>
            <person name="Kudrna D."/>
            <person name="Luo M."/>
            <person name="Affourtit J."/>
            <person name="Desany B."/>
            <person name="Knight J."/>
            <person name="Niazi F."/>
            <person name="Egholm M."/>
            <person name="Wing R.A."/>
        </authorList>
    </citation>
    <scope>NUCLEOTIDE SEQUENCE [LARGE SCALE GENOMIC DNA]</scope>
    <source>
        <strain evidence="2">cv. IRGC 105608</strain>
    </source>
</reference>
<dbReference type="PANTHER" id="PTHR48047:SF25">
    <property type="entry name" value="OS02G0207100 PROTEIN"/>
    <property type="match status" value="1"/>
</dbReference>
<sequence>MTAESTTQPPSPQPHFVLAPLTAHGHVIPMVDLAGLLAAHGARASLVTTPLNATRLRGVADKAAREKLPLEIVELPFSPAVAGLPSDCQNADKLSEDAQLTPFLIAMRALDAPFEAYVRALERRPSCIISDWCNTWAAGVAWSLGIPRLFFHGPSCFYSLCDLNAVVHGLHEQIVADNEQETTYVVPRMPESLTVDRGDVARVVSVLMDGGGEEAEERRRKAKEYGEQARRAMAKGGSSYENVMRLIARFMQTGVEEH</sequence>
<keyword evidence="3" id="KW-1185">Reference proteome</keyword>
<proteinExistence type="inferred from homology"/>
<comment type="similarity">
    <text evidence="1">Belongs to the UDP-glycosyltransferase family.</text>
</comment>
<dbReference type="eggNOG" id="KOG1192">
    <property type="taxonomic scope" value="Eukaryota"/>
</dbReference>
<evidence type="ECO:0000313" key="3">
    <source>
        <dbReference type="Proteomes" id="UP000026960"/>
    </source>
</evidence>
<dbReference type="Proteomes" id="UP000026960">
    <property type="component" value="Chromosome 2"/>
</dbReference>
<reference evidence="2" key="2">
    <citation type="submission" date="2015-03" db="UniProtKB">
        <authorList>
            <consortium name="EnsemblPlants"/>
        </authorList>
    </citation>
    <scope>IDENTIFICATION</scope>
</reference>
<organism evidence="2">
    <name type="scientific">Oryza barthii</name>
    <dbReference type="NCBI Taxonomy" id="65489"/>
    <lineage>
        <taxon>Eukaryota</taxon>
        <taxon>Viridiplantae</taxon>
        <taxon>Streptophyta</taxon>
        <taxon>Embryophyta</taxon>
        <taxon>Tracheophyta</taxon>
        <taxon>Spermatophyta</taxon>
        <taxon>Magnoliopsida</taxon>
        <taxon>Liliopsida</taxon>
        <taxon>Poales</taxon>
        <taxon>Poaceae</taxon>
        <taxon>BOP clade</taxon>
        <taxon>Oryzoideae</taxon>
        <taxon>Oryzeae</taxon>
        <taxon>Oryzinae</taxon>
        <taxon>Oryza</taxon>
    </lineage>
</organism>
<name>A0A0D3F280_9ORYZ</name>
<dbReference type="HOGENOM" id="CLU_001724_2_2_1"/>
<dbReference type="AlphaFoldDB" id="A0A0D3F280"/>
<dbReference type="Gramene" id="OBART02G08030.1">
    <property type="protein sequence ID" value="OBART02G08030.1"/>
    <property type="gene ID" value="OBART02G08030"/>
</dbReference>